<keyword evidence="2" id="KW-1185">Reference proteome</keyword>
<evidence type="ECO:0008006" key="3">
    <source>
        <dbReference type="Google" id="ProtNLM"/>
    </source>
</evidence>
<protein>
    <recommendedName>
        <fullName evidence="3">Reverse transcriptase zinc-binding domain-containing protein</fullName>
    </recommendedName>
</protein>
<gene>
    <name evidence="1" type="ORF">MAM1_0177d07324</name>
</gene>
<organism evidence="1">
    <name type="scientific">Mucor ambiguus</name>
    <dbReference type="NCBI Taxonomy" id="91626"/>
    <lineage>
        <taxon>Eukaryota</taxon>
        <taxon>Fungi</taxon>
        <taxon>Fungi incertae sedis</taxon>
        <taxon>Mucoromycota</taxon>
        <taxon>Mucoromycotina</taxon>
        <taxon>Mucoromycetes</taxon>
        <taxon>Mucorales</taxon>
        <taxon>Mucorineae</taxon>
        <taxon>Mucoraceae</taxon>
        <taxon>Mucor</taxon>
    </lineage>
</organism>
<dbReference type="EMBL" id="DF836466">
    <property type="protein sequence ID" value="GAN07820.1"/>
    <property type="molecule type" value="Genomic_DNA"/>
</dbReference>
<evidence type="ECO:0000313" key="2">
    <source>
        <dbReference type="Proteomes" id="UP000053815"/>
    </source>
</evidence>
<sequence>MPNSARLLLQTGQILFENSCIPHKALLHRIYRDQHPSDLCTICSSSVDSTEHFLFYCPVKTSVWQAVIFEFLWPTVTIPDIILAARTLDFYNIRYSQRRGVPVSVIVFITLANIWRHHFRTVFDNTTFTTAAVLPGIRIDIITRIDEDHVHNTL</sequence>
<dbReference type="STRING" id="91626.A0A0C9LW32"/>
<accession>A0A0C9LW32</accession>
<dbReference type="AlphaFoldDB" id="A0A0C9LW32"/>
<dbReference type="Proteomes" id="UP000053815">
    <property type="component" value="Unassembled WGS sequence"/>
</dbReference>
<dbReference type="OrthoDB" id="2288126at2759"/>
<evidence type="ECO:0000313" key="1">
    <source>
        <dbReference type="EMBL" id="GAN07820.1"/>
    </source>
</evidence>
<reference evidence="1" key="1">
    <citation type="submission" date="2014-09" db="EMBL/GenBank/DDBJ databases">
        <title>Draft genome sequence of an oleaginous Mucoromycotina fungus Mucor ambiguus NBRC6742.</title>
        <authorList>
            <person name="Takeda I."/>
            <person name="Yamane N."/>
            <person name="Morita T."/>
            <person name="Tamano K."/>
            <person name="Machida M."/>
            <person name="Baker S."/>
            <person name="Koike H."/>
        </authorList>
    </citation>
    <scope>NUCLEOTIDE SEQUENCE</scope>
    <source>
        <strain evidence="1">NBRC 6742</strain>
    </source>
</reference>
<proteinExistence type="predicted"/>
<name>A0A0C9LW32_9FUNG</name>